<evidence type="ECO:0008006" key="4">
    <source>
        <dbReference type="Google" id="ProtNLM"/>
    </source>
</evidence>
<evidence type="ECO:0000313" key="2">
    <source>
        <dbReference type="EMBL" id="MEI7036203.1"/>
    </source>
</evidence>
<comment type="caution">
    <text evidence="2">The sequence shown here is derived from an EMBL/GenBank/DDBJ whole genome shotgun (WGS) entry which is preliminary data.</text>
</comment>
<organism evidence="2 3">
    <name type="scientific">Fulvimonas yonginensis</name>
    <dbReference type="NCBI Taxonomy" id="1495200"/>
    <lineage>
        <taxon>Bacteria</taxon>
        <taxon>Pseudomonadati</taxon>
        <taxon>Pseudomonadota</taxon>
        <taxon>Gammaproteobacteria</taxon>
        <taxon>Lysobacterales</taxon>
        <taxon>Rhodanobacteraceae</taxon>
        <taxon>Fulvimonas</taxon>
    </lineage>
</organism>
<keyword evidence="1" id="KW-0472">Membrane</keyword>
<gene>
    <name evidence="2" type="ORF">WAT24_05450</name>
</gene>
<accession>A0ABU8JA99</accession>
<feature type="transmembrane region" description="Helical" evidence="1">
    <location>
        <begin position="222"/>
        <end position="238"/>
    </location>
</feature>
<feature type="transmembrane region" description="Helical" evidence="1">
    <location>
        <begin position="319"/>
        <end position="335"/>
    </location>
</feature>
<feature type="transmembrane region" description="Helical" evidence="1">
    <location>
        <begin position="154"/>
        <end position="171"/>
    </location>
</feature>
<keyword evidence="3" id="KW-1185">Reference proteome</keyword>
<feature type="transmembrane region" description="Helical" evidence="1">
    <location>
        <begin position="127"/>
        <end position="148"/>
    </location>
</feature>
<proteinExistence type="predicted"/>
<feature type="transmembrane region" description="Helical" evidence="1">
    <location>
        <begin position="12"/>
        <end position="30"/>
    </location>
</feature>
<dbReference type="EMBL" id="JBBBNY010000002">
    <property type="protein sequence ID" value="MEI7036203.1"/>
    <property type="molecule type" value="Genomic_DNA"/>
</dbReference>
<feature type="transmembrane region" description="Helical" evidence="1">
    <location>
        <begin position="341"/>
        <end position="361"/>
    </location>
</feature>
<reference evidence="2 3" key="1">
    <citation type="journal article" date="2014" name="Int. J. Syst. Evol. Microbiol.">
        <title>Fulvimonas yonginensis sp. nov., isolated from greenhouse soil, and emended description of the genus Fulvimonas.</title>
        <authorList>
            <person name="Ahn J.H."/>
            <person name="Kim S.J."/>
            <person name="Weon H.Y."/>
            <person name="Hong S.B."/>
            <person name="Seok S.J."/>
            <person name="Kwon S.W."/>
        </authorList>
    </citation>
    <scope>NUCLEOTIDE SEQUENCE [LARGE SCALE GENOMIC DNA]</scope>
    <source>
        <strain evidence="2 3">KACC 16952</strain>
    </source>
</reference>
<keyword evidence="1" id="KW-1133">Transmembrane helix</keyword>
<keyword evidence="1" id="KW-0812">Transmembrane</keyword>
<evidence type="ECO:0000256" key="1">
    <source>
        <dbReference type="SAM" id="Phobius"/>
    </source>
</evidence>
<feature type="transmembrane region" description="Helical" evidence="1">
    <location>
        <begin position="90"/>
        <end position="115"/>
    </location>
</feature>
<dbReference type="Proteomes" id="UP001381174">
    <property type="component" value="Unassembled WGS sequence"/>
</dbReference>
<sequence length="476" mass="52108">MKPAGKENDSLLWLGIALLGASTLLMWLPALHTPFWGDDYVYLAAAHATNMAAAPWWSDFLPANPPRFWRPLSQEGYWRLIDLLLGDDAYAAHVASLGLHLLACGGVATLAFAIARACRWPRPRLTAVLAGVLYAGLAMHVLPVFWAAAANNSFLTLFTTLCLAAGIWSAESEGMRRALWLTSIPLSLSLALLSKESAVLTVPLMVIVRLFTGQRRVRKGDVLTLVACAAITAVWLVLRAHFTTRTDPPYDLVLGGNLVRNAAAFVAWMSDVPREALRMAATGMLPRALAWIAATALPMLAAAALALRHGRLRLRPEQWLFVALFAVVAYGPYFLLGWNSYAYYAAVGAILPAVTLARCCIGSPRLWLILPLVAVSSWVAVEGTRRLDHPGLIGRARWAEAMLHDLEQRNVGYPLWVAVKDPHRFYAVGEAGLAWRLKLPPASIHVAERCPATVRRCLQIAEDGSWHLEQTTGIAR</sequence>
<protein>
    <recommendedName>
        <fullName evidence="4">Glycosyltransferase RgtA/B/C/D-like domain-containing protein</fullName>
    </recommendedName>
</protein>
<dbReference type="RefSeq" id="WP_336806807.1">
    <property type="nucleotide sequence ID" value="NZ_JBBBNY010000002.1"/>
</dbReference>
<evidence type="ECO:0000313" key="3">
    <source>
        <dbReference type="Proteomes" id="UP001381174"/>
    </source>
</evidence>
<name>A0ABU8JA99_9GAMM</name>
<feature type="transmembrane region" description="Helical" evidence="1">
    <location>
        <begin position="288"/>
        <end position="307"/>
    </location>
</feature>